<keyword evidence="3" id="KW-0812">Transmembrane</keyword>
<dbReference type="AlphaFoldDB" id="A0A0P6WTP3"/>
<dbReference type="eggNOG" id="COG3879">
    <property type="taxonomic scope" value="Bacteria"/>
</dbReference>
<evidence type="ECO:0000256" key="1">
    <source>
        <dbReference type="ARBA" id="ARBA00009108"/>
    </source>
</evidence>
<evidence type="ECO:0000256" key="3">
    <source>
        <dbReference type="SAM" id="Phobius"/>
    </source>
</evidence>
<dbReference type="RefSeq" id="WP_060669872.1">
    <property type="nucleotide sequence ID" value="NZ_JBCNGU010000027.1"/>
</dbReference>
<dbReference type="PANTHER" id="PTHR37313:SF2">
    <property type="entry name" value="UPF0749 PROTEIN YLXX"/>
    <property type="match status" value="1"/>
</dbReference>
<dbReference type="Pfam" id="PF05949">
    <property type="entry name" value="DUF881"/>
    <property type="match status" value="1"/>
</dbReference>
<keyword evidence="3" id="KW-1133">Transmembrane helix</keyword>
<comment type="similarity">
    <text evidence="1">Belongs to the UPF0749 family.</text>
</comment>
<gene>
    <name evidence="4" type="ORF">AM506_00840</name>
</gene>
<dbReference type="Proteomes" id="UP000050398">
    <property type="component" value="Unassembled WGS sequence"/>
</dbReference>
<protein>
    <recommendedName>
        <fullName evidence="6">NgoFVII family restriction endonuclease</fullName>
    </recommendedName>
</protein>
<dbReference type="PANTHER" id="PTHR37313">
    <property type="entry name" value="UPF0749 PROTEIN RV1825"/>
    <property type="match status" value="1"/>
</dbReference>
<dbReference type="OrthoDB" id="2439649at2"/>
<dbReference type="EMBL" id="LIXZ01000001">
    <property type="protein sequence ID" value="KPL61213.1"/>
    <property type="molecule type" value="Genomic_DNA"/>
</dbReference>
<reference evidence="4 5" key="1">
    <citation type="submission" date="2015-08" db="EMBL/GenBank/DDBJ databases">
        <title>Draft Genome Sequence of Bacillus vietnamensis UCD-SED5.</title>
        <authorList>
            <person name="Lee R.D."/>
            <person name="Jospin G."/>
            <person name="Lang J.M."/>
            <person name="Coil D.A."/>
            <person name="Eisen J.A."/>
        </authorList>
    </citation>
    <scope>NUCLEOTIDE SEQUENCE [LARGE SCALE GENOMIC DNA]</scope>
    <source>
        <strain evidence="4 5">UCD-SED5</strain>
    </source>
</reference>
<name>A0A0P6WTP3_9BACI</name>
<comment type="caution">
    <text evidence="4">The sequence shown here is derived from an EMBL/GenBank/DDBJ whole genome shotgun (WGS) entry which is preliminary data.</text>
</comment>
<proteinExistence type="inferred from homology"/>
<evidence type="ECO:0000256" key="2">
    <source>
        <dbReference type="SAM" id="Coils"/>
    </source>
</evidence>
<dbReference type="InterPro" id="IPR010273">
    <property type="entry name" value="DUF881"/>
</dbReference>
<evidence type="ECO:0000313" key="5">
    <source>
        <dbReference type="Proteomes" id="UP000050398"/>
    </source>
</evidence>
<keyword evidence="3" id="KW-0472">Membrane</keyword>
<feature type="transmembrane region" description="Helical" evidence="3">
    <location>
        <begin position="7"/>
        <end position="24"/>
    </location>
</feature>
<evidence type="ECO:0000313" key="4">
    <source>
        <dbReference type="EMBL" id="KPL61213.1"/>
    </source>
</evidence>
<feature type="coiled-coil region" evidence="2">
    <location>
        <begin position="52"/>
        <end position="98"/>
    </location>
</feature>
<keyword evidence="2" id="KW-0175">Coiled coil</keyword>
<sequence>MDNKLKISFTVITVIIGFMIAIQFQTVKEPVVRDTRDIWELREALLKEKEVNSNLLSETRSVEAKLEQYKTEQQSSPEQALKQTLEELKTEMGLTEKTGPGLILTIEPSMEEILLGEKVQNVSPELLERLVNELNQYDAVDIAIDGHRLINTSVIRDINGETKVDGNSIKRIPFEVRVLTKDVKAAQDLYNRMQVSRSVEDFFIDNLRVSISKPLEKLTVPEYKDTIRIRFMEPVKERGGNE</sequence>
<evidence type="ECO:0008006" key="6">
    <source>
        <dbReference type="Google" id="ProtNLM"/>
    </source>
</evidence>
<accession>A0A0P6WTP3</accession>
<dbReference type="PATRIC" id="fig|218284.4.peg.173"/>
<dbReference type="Gene3D" id="3.30.70.1880">
    <property type="entry name" value="Protein of unknown function DUF881"/>
    <property type="match status" value="1"/>
</dbReference>
<organism evidence="4 5">
    <name type="scientific">Rossellomorea vietnamensis</name>
    <dbReference type="NCBI Taxonomy" id="218284"/>
    <lineage>
        <taxon>Bacteria</taxon>
        <taxon>Bacillati</taxon>
        <taxon>Bacillota</taxon>
        <taxon>Bacilli</taxon>
        <taxon>Bacillales</taxon>
        <taxon>Bacillaceae</taxon>
        <taxon>Rossellomorea</taxon>
    </lineage>
</organism>